<dbReference type="InterPro" id="IPR052929">
    <property type="entry name" value="RNase_H-like_EbsB-rel"/>
</dbReference>
<reference evidence="1 2" key="1">
    <citation type="journal article" date="2021" name="BMC Genomics">
        <title>Datura genome reveals duplications of psychoactive alkaloid biosynthetic genes and high mutation rate following tissue culture.</title>
        <authorList>
            <person name="Rajewski A."/>
            <person name="Carter-House D."/>
            <person name="Stajich J."/>
            <person name="Litt A."/>
        </authorList>
    </citation>
    <scope>NUCLEOTIDE SEQUENCE [LARGE SCALE GENOMIC DNA]</scope>
    <source>
        <strain evidence="1">AR-01</strain>
    </source>
</reference>
<comment type="caution">
    <text evidence="1">The sequence shown here is derived from an EMBL/GenBank/DDBJ whole genome shotgun (WGS) entry which is preliminary data.</text>
</comment>
<dbReference type="PANTHER" id="PTHR47074">
    <property type="entry name" value="BNAC02G40300D PROTEIN"/>
    <property type="match status" value="1"/>
</dbReference>
<feature type="non-terminal residue" evidence="1">
    <location>
        <position position="1"/>
    </location>
</feature>
<sequence length="245" mass="28621">KLINKEKSSFYLYKKTLGNVEQEVADITSFGEEYALIFTLCYGSYRVHLNEIHRIFVKFFSKNKVEGRSKHWASWLKMCVPKEEGDLGFRNPHQETIEHLLLKGEVAYSIWNRYKSTVGMQGPFVQVKQTIVKWWKADYGPLLNCTIHSIPAMILWHIWKWRNTLIHGGNMSQFRIIQVMEGYYCQRRCEGIVWKPPPQGVYKCNIDGVAKDSGMGSWALCVQDWRGDFINATTNTIFSMLKHEQ</sequence>
<dbReference type="PANTHER" id="PTHR47074:SF11">
    <property type="entry name" value="REVERSE TRANSCRIPTASE-LIKE PROTEIN"/>
    <property type="match status" value="1"/>
</dbReference>
<keyword evidence="2" id="KW-1185">Reference proteome</keyword>
<protein>
    <recommendedName>
        <fullName evidence="3">Reverse transcriptase zinc-binding domain-containing protein</fullName>
    </recommendedName>
</protein>
<evidence type="ECO:0008006" key="3">
    <source>
        <dbReference type="Google" id="ProtNLM"/>
    </source>
</evidence>
<name>A0ABS8V8Z2_DATST</name>
<accession>A0ABS8V8Z2</accession>
<proteinExistence type="predicted"/>
<evidence type="ECO:0000313" key="1">
    <source>
        <dbReference type="EMBL" id="MCD9643655.1"/>
    </source>
</evidence>
<dbReference type="Proteomes" id="UP000823775">
    <property type="component" value="Unassembled WGS sequence"/>
</dbReference>
<dbReference type="EMBL" id="JACEIK010003952">
    <property type="protein sequence ID" value="MCD9643655.1"/>
    <property type="molecule type" value="Genomic_DNA"/>
</dbReference>
<gene>
    <name evidence="1" type="ORF">HAX54_031287</name>
</gene>
<evidence type="ECO:0000313" key="2">
    <source>
        <dbReference type="Proteomes" id="UP000823775"/>
    </source>
</evidence>
<organism evidence="1 2">
    <name type="scientific">Datura stramonium</name>
    <name type="common">Jimsonweed</name>
    <name type="synonym">Common thornapple</name>
    <dbReference type="NCBI Taxonomy" id="4076"/>
    <lineage>
        <taxon>Eukaryota</taxon>
        <taxon>Viridiplantae</taxon>
        <taxon>Streptophyta</taxon>
        <taxon>Embryophyta</taxon>
        <taxon>Tracheophyta</taxon>
        <taxon>Spermatophyta</taxon>
        <taxon>Magnoliopsida</taxon>
        <taxon>eudicotyledons</taxon>
        <taxon>Gunneridae</taxon>
        <taxon>Pentapetalae</taxon>
        <taxon>asterids</taxon>
        <taxon>lamiids</taxon>
        <taxon>Solanales</taxon>
        <taxon>Solanaceae</taxon>
        <taxon>Solanoideae</taxon>
        <taxon>Datureae</taxon>
        <taxon>Datura</taxon>
    </lineage>
</organism>